<dbReference type="Pfam" id="PF13577">
    <property type="entry name" value="SnoaL_4"/>
    <property type="match status" value="1"/>
</dbReference>
<dbReference type="Gene3D" id="3.10.450.50">
    <property type="match status" value="1"/>
</dbReference>
<protein>
    <recommendedName>
        <fullName evidence="1">SnoaL-like domain-containing protein</fullName>
    </recommendedName>
</protein>
<gene>
    <name evidence="2" type="ORF">AVDCRST_MAG41-599</name>
</gene>
<evidence type="ECO:0000259" key="1">
    <source>
        <dbReference type="Pfam" id="PF13577"/>
    </source>
</evidence>
<accession>A0A6J4HI09</accession>
<feature type="domain" description="SnoaL-like" evidence="1">
    <location>
        <begin position="15"/>
        <end position="141"/>
    </location>
</feature>
<reference evidence="2" key="1">
    <citation type="submission" date="2020-02" db="EMBL/GenBank/DDBJ databases">
        <authorList>
            <person name="Meier V. D."/>
        </authorList>
    </citation>
    <scope>NUCLEOTIDE SEQUENCE</scope>
    <source>
        <strain evidence="2">AVDCRST_MAG41</strain>
    </source>
</reference>
<proteinExistence type="predicted"/>
<dbReference type="EMBL" id="CADCTP010000058">
    <property type="protein sequence ID" value="CAA9222941.1"/>
    <property type="molecule type" value="Genomic_DNA"/>
</dbReference>
<dbReference type="AlphaFoldDB" id="A0A6J4HI09"/>
<evidence type="ECO:0000313" key="2">
    <source>
        <dbReference type="EMBL" id="CAA9222941.1"/>
    </source>
</evidence>
<dbReference type="InterPro" id="IPR037401">
    <property type="entry name" value="SnoaL-like"/>
</dbReference>
<sequence>MTTTETGAATAADAALYARVQQFYAWQMGLMDDDDAEAWADTFTEDGEFREPSRMEPLAGRAAIRSSARANVDRRVAAGLRIRHWVGMLQLRPGPDGTLLARSYALAMRTPAGGALEVFASVVCRDVLVPHGDGWLVRRRDLTHDAAR</sequence>
<dbReference type="InterPro" id="IPR032710">
    <property type="entry name" value="NTF2-like_dom_sf"/>
</dbReference>
<dbReference type="SUPFAM" id="SSF54427">
    <property type="entry name" value="NTF2-like"/>
    <property type="match status" value="1"/>
</dbReference>
<organism evidence="2">
    <name type="scientific">uncultured Mycobacteriales bacterium</name>
    <dbReference type="NCBI Taxonomy" id="581187"/>
    <lineage>
        <taxon>Bacteria</taxon>
        <taxon>Bacillati</taxon>
        <taxon>Actinomycetota</taxon>
        <taxon>Actinomycetes</taxon>
        <taxon>Mycobacteriales</taxon>
        <taxon>environmental samples</taxon>
    </lineage>
</organism>
<name>A0A6J4HI09_9ACTN</name>